<dbReference type="OrthoDB" id="10254377at2759"/>
<dbReference type="InterPro" id="IPR008937">
    <property type="entry name" value="Ras-like_GEF"/>
</dbReference>
<feature type="region of interest" description="Disordered" evidence="3">
    <location>
        <begin position="583"/>
        <end position="662"/>
    </location>
</feature>
<dbReference type="InterPro" id="IPR000651">
    <property type="entry name" value="Ras-like_Gua-exchang_fac_N"/>
</dbReference>
<name>A0A0P9GX73_RHOGW</name>
<feature type="compositionally biased region" description="Low complexity" evidence="3">
    <location>
        <begin position="537"/>
        <end position="546"/>
    </location>
</feature>
<dbReference type="CDD" id="cd22249">
    <property type="entry name" value="UDM1_RNF168_RNF169-like"/>
    <property type="match status" value="1"/>
</dbReference>
<feature type="compositionally biased region" description="Low complexity" evidence="3">
    <location>
        <begin position="507"/>
        <end position="521"/>
    </location>
</feature>
<dbReference type="GeneID" id="28978672"/>
<feature type="region of interest" description="Disordered" evidence="3">
    <location>
        <begin position="282"/>
        <end position="420"/>
    </location>
</feature>
<feature type="compositionally biased region" description="Low complexity" evidence="3">
    <location>
        <begin position="306"/>
        <end position="320"/>
    </location>
</feature>
<feature type="region of interest" description="Disordered" evidence="3">
    <location>
        <begin position="1"/>
        <end position="42"/>
    </location>
</feature>
<reference evidence="6 7" key="1">
    <citation type="journal article" date="2015" name="Front. Microbiol.">
        <title>Genome sequence of the plant growth promoting endophytic yeast Rhodotorula graminis WP1.</title>
        <authorList>
            <person name="Firrincieli A."/>
            <person name="Otillar R."/>
            <person name="Salamov A."/>
            <person name="Schmutz J."/>
            <person name="Khan Z."/>
            <person name="Redman R.S."/>
            <person name="Fleck N.D."/>
            <person name="Lindquist E."/>
            <person name="Grigoriev I.V."/>
            <person name="Doty S.L."/>
        </authorList>
    </citation>
    <scope>NUCLEOTIDE SEQUENCE [LARGE SCALE GENOMIC DNA]</scope>
    <source>
        <strain evidence="6 7">WP1</strain>
    </source>
</reference>
<keyword evidence="7" id="KW-1185">Reference proteome</keyword>
<evidence type="ECO:0000259" key="4">
    <source>
        <dbReference type="PROSITE" id="PS50009"/>
    </source>
</evidence>
<evidence type="ECO:0000256" key="3">
    <source>
        <dbReference type="SAM" id="MobiDB-lite"/>
    </source>
</evidence>
<dbReference type="Pfam" id="PF00618">
    <property type="entry name" value="RasGEF_N"/>
    <property type="match status" value="1"/>
</dbReference>
<feature type="compositionally biased region" description="Low complexity" evidence="3">
    <location>
        <begin position="125"/>
        <end position="143"/>
    </location>
</feature>
<feature type="region of interest" description="Disordered" evidence="3">
    <location>
        <begin position="87"/>
        <end position="107"/>
    </location>
</feature>
<dbReference type="InterPro" id="IPR023578">
    <property type="entry name" value="Ras_GEF_dom_sf"/>
</dbReference>
<feature type="region of interest" description="Disordered" evidence="3">
    <location>
        <begin position="457"/>
        <end position="565"/>
    </location>
</feature>
<feature type="region of interest" description="Disordered" evidence="3">
    <location>
        <begin position="1301"/>
        <end position="1328"/>
    </location>
</feature>
<accession>A0A0P9GX73</accession>
<feature type="compositionally biased region" description="Low complexity" evidence="3">
    <location>
        <begin position="641"/>
        <end position="662"/>
    </location>
</feature>
<evidence type="ECO:0000256" key="2">
    <source>
        <dbReference type="PROSITE-ProRule" id="PRU00168"/>
    </source>
</evidence>
<evidence type="ECO:0008006" key="8">
    <source>
        <dbReference type="Google" id="ProtNLM"/>
    </source>
</evidence>
<dbReference type="Pfam" id="PF00617">
    <property type="entry name" value="RasGEF"/>
    <property type="match status" value="1"/>
</dbReference>
<dbReference type="Proteomes" id="UP000053890">
    <property type="component" value="Unassembled WGS sequence"/>
</dbReference>
<feature type="region of interest" description="Disordered" evidence="3">
    <location>
        <begin position="1013"/>
        <end position="1065"/>
    </location>
</feature>
<dbReference type="GO" id="GO:0005085">
    <property type="term" value="F:guanyl-nucleotide exchange factor activity"/>
    <property type="evidence" value="ECO:0007669"/>
    <property type="project" value="UniProtKB-KW"/>
</dbReference>
<protein>
    <recommendedName>
        <fullName evidence="8">Ras GEF</fullName>
    </recommendedName>
</protein>
<feature type="domain" description="Ras-GEF" evidence="4">
    <location>
        <begin position="1478"/>
        <end position="1808"/>
    </location>
</feature>
<dbReference type="SMART" id="SM00147">
    <property type="entry name" value="RasGEF"/>
    <property type="match status" value="1"/>
</dbReference>
<dbReference type="Gene3D" id="1.10.840.10">
    <property type="entry name" value="Ras guanine-nucleotide exchange factors catalytic domain"/>
    <property type="match status" value="1"/>
</dbReference>
<feature type="region of interest" description="Disordered" evidence="3">
    <location>
        <begin position="186"/>
        <end position="233"/>
    </location>
</feature>
<keyword evidence="1 2" id="KW-0344">Guanine-nucleotide releasing factor</keyword>
<dbReference type="SMART" id="SM00229">
    <property type="entry name" value="RasGEFN"/>
    <property type="match status" value="1"/>
</dbReference>
<feature type="compositionally biased region" description="Basic and acidic residues" evidence="3">
    <location>
        <begin position="1024"/>
        <end position="1034"/>
    </location>
</feature>
<evidence type="ECO:0000256" key="1">
    <source>
        <dbReference type="ARBA" id="ARBA00022658"/>
    </source>
</evidence>
<feature type="compositionally biased region" description="Low complexity" evidence="3">
    <location>
        <begin position="87"/>
        <end position="98"/>
    </location>
</feature>
<dbReference type="Gene3D" id="1.20.870.10">
    <property type="entry name" value="Son of sevenless (SoS) protein Chain: S domain 1"/>
    <property type="match status" value="1"/>
</dbReference>
<feature type="compositionally biased region" description="Low complexity" evidence="3">
    <location>
        <begin position="901"/>
        <end position="919"/>
    </location>
</feature>
<dbReference type="OMA" id="WVCSEIL"/>
<dbReference type="SUPFAM" id="SSF48366">
    <property type="entry name" value="Ras GEF"/>
    <property type="match status" value="1"/>
</dbReference>
<feature type="compositionally biased region" description="Low complexity" evidence="3">
    <location>
        <begin position="201"/>
        <end position="218"/>
    </location>
</feature>
<dbReference type="InterPro" id="IPR036964">
    <property type="entry name" value="RASGEF_cat_dom_sf"/>
</dbReference>
<feature type="compositionally biased region" description="Low complexity" evidence="3">
    <location>
        <begin position="1675"/>
        <end position="1690"/>
    </location>
</feature>
<dbReference type="STRING" id="578459.A0A0P9GX73"/>
<dbReference type="PROSITE" id="PS50212">
    <property type="entry name" value="RASGEF_NTER"/>
    <property type="match status" value="1"/>
</dbReference>
<feature type="compositionally biased region" description="Low complexity" evidence="3">
    <location>
        <begin position="378"/>
        <end position="393"/>
    </location>
</feature>
<dbReference type="PANTHER" id="PTHR23113:SF363">
    <property type="entry name" value="PROTEIN SON OF SEVENLESS"/>
    <property type="match status" value="1"/>
</dbReference>
<organism evidence="6 7">
    <name type="scientific">Rhodotorula graminis (strain WP1)</name>
    <dbReference type="NCBI Taxonomy" id="578459"/>
    <lineage>
        <taxon>Eukaryota</taxon>
        <taxon>Fungi</taxon>
        <taxon>Dikarya</taxon>
        <taxon>Basidiomycota</taxon>
        <taxon>Pucciniomycotina</taxon>
        <taxon>Microbotryomycetes</taxon>
        <taxon>Sporidiobolales</taxon>
        <taxon>Sporidiobolaceae</taxon>
        <taxon>Rhodotorula</taxon>
    </lineage>
</organism>
<feature type="compositionally biased region" description="Low complexity" evidence="3">
    <location>
        <begin position="10"/>
        <end position="20"/>
    </location>
</feature>
<evidence type="ECO:0000259" key="5">
    <source>
        <dbReference type="PROSITE" id="PS50212"/>
    </source>
</evidence>
<feature type="compositionally biased region" description="Polar residues" evidence="3">
    <location>
        <begin position="1397"/>
        <end position="1410"/>
    </location>
</feature>
<gene>
    <name evidence="6" type="ORF">RHOBADRAFT_56170</name>
</gene>
<dbReference type="RefSeq" id="XP_018268084.1">
    <property type="nucleotide sequence ID" value="XM_018418224.1"/>
</dbReference>
<evidence type="ECO:0000313" key="7">
    <source>
        <dbReference type="Proteomes" id="UP000053890"/>
    </source>
</evidence>
<feature type="compositionally biased region" description="Basic and acidic residues" evidence="3">
    <location>
        <begin position="186"/>
        <end position="195"/>
    </location>
</feature>
<feature type="compositionally biased region" description="Low complexity" evidence="3">
    <location>
        <begin position="621"/>
        <end position="634"/>
    </location>
</feature>
<dbReference type="GO" id="GO:0005886">
    <property type="term" value="C:plasma membrane"/>
    <property type="evidence" value="ECO:0007669"/>
    <property type="project" value="TreeGrafter"/>
</dbReference>
<dbReference type="PROSITE" id="PS50009">
    <property type="entry name" value="RASGEF_CAT"/>
    <property type="match status" value="1"/>
</dbReference>
<dbReference type="EMBL" id="KQ474089">
    <property type="protein sequence ID" value="KPV72035.1"/>
    <property type="molecule type" value="Genomic_DNA"/>
</dbReference>
<feature type="domain" description="N-terminal Ras-GEF" evidence="5">
    <location>
        <begin position="679"/>
        <end position="820"/>
    </location>
</feature>
<feature type="region of interest" description="Disordered" evidence="3">
    <location>
        <begin position="1396"/>
        <end position="1418"/>
    </location>
</feature>
<feature type="region of interest" description="Disordered" evidence="3">
    <location>
        <begin position="833"/>
        <end position="935"/>
    </location>
</feature>
<feature type="region of interest" description="Disordered" evidence="3">
    <location>
        <begin position="1669"/>
        <end position="1690"/>
    </location>
</feature>
<feature type="region of interest" description="Disordered" evidence="3">
    <location>
        <begin position="125"/>
        <end position="162"/>
    </location>
</feature>
<proteinExistence type="predicted"/>
<evidence type="ECO:0000313" key="6">
    <source>
        <dbReference type="EMBL" id="KPV72035.1"/>
    </source>
</evidence>
<sequence length="1813" mass="190393">MATVPDRPPRSSARPSLPRSSPSPPPSSTADASSSFNHLADTPALSSTEDALGVALDGSFVETTSEAAARAVAQFYAGEHDALEGDTAATAGRAQRGTGQYGVQTRIDSRGRTVYRVRPIVTSPASSLTDAASTSSSPPSAHHPFARPSHHPQPSQPPQQQPTIALHRSSLLRTSRSIPLLRSRDADVERAHEQHAAGLHPSAASASARLRKAPSSPSLRGEARASLHEGGTVVQPARLVPTQRVRARSTAIGAGAGAGVGAGSGEGDVLGRILGWRVDVPAARSSASREDAQTGASGGTRRRVKSPAAGAAGPSASGGAARVGLPDMFRLGARKGSKGSRGQKLSGSAVSEAGTDRSDLPEDLDELDAVSVYDNSTPSSPSSSPVSPSSSPVVEEDHPFASPKQRPSYLRRPTGPFGTGVRIHRASPQPVAMPALVTPAPALAPATAPYALTHAMREVSSSDSMRTARADDPQPLLPPAPIDDCRSSPSPARRFEDPSIFDVFHRPFPSLPSSPSDSSPSRQPHAIPFGAHGRLPSSASLASSHSARSDHSHASATAHDITVVPAPGDDPRFVIWGVKEPPAPAAAATTSPRGAGGAGKGGRRPSFAPGTPRSAAGAGEQGSPPAQAASPGSARTRWSVGARSGSGTASTASAGASAASSPATSLRNSVASSASHATAQRVLMAATVERLVAELTSQIAPDLLADFFLTYRHYLAPLSLLCLLIARFEWSRPSSSTAPSSSPPPAPLSPEDDALRRVVRVRTFVVVRYWLLNHFMDDFYPDRALRTALTTWLNDSARDERFRQSPRDLRLIKGLKKTARRCKERYILGAAATAPGAPGPAVAHPHGPLEGEVDLDLGVGGGMHDAPTAATAPHAASSSGFASLRSRAGLSATPHHHHDASSSSSAAASAALDSAAAASTEHDAHGHGGAGPGGALARGVSTALGTLGRFRRKLKERAATAAHAHDAATGGVGGVRGGERAELELEKRGETDLLWVRGGVDAYLRYWGVEVPQDGPVEEGGEEMNERTPDMVHGEEEEGTPSTADEGAEALTPRPVDAPPEPALDGSLALDASPVLADEGVGLGLGIVGDGLDEPPAVLALDHAYPSSSKPPLVAPPADVPALPSTTEPYVFSLAPGAFTSLDAAPPSFPLSNPSPLRPESVRIELDDLDDSDDDMDDDVIEAKRTLKRLPAATNLRLAAAGVQQRRSPSAGSEASSYGFAAPHGHGGFDWSLGGGGVGGEDDGASRESISFLDDEAGSTLSAAAVIPNFVLDGLFDSDDDDEPGDVEAALRRLEGLVDESREDEKKKRVERQMEKSGKLGEERRGEIDRLEKEVQRLDAEYADMRRMSAPSTNEPDSAAVAPVPPQREMAIVDVAPTHVEVGPLDLATNAPAPVALSSSPTQIDQSTTGPDLLTISPPTATATTVDTLRKPSLSHIFGIPLRPLSARPGLPTSFTLPLHPHRGPSPPTHRSFVLSCRTDVLAAQFTLIERDLLRMLSYQELVSGSWRERTGAVDGERGVGGAAAETDVCDWEAYVKERRRRDFEEAREGRTVARTSAVQDVIVRFNLTANWVCSEILLTADVHERAMLIAKFIRLAFKCYCQGNLQTLAQIVHGLQLDDVERLNKTWARVPAWEMRKFRGMQAFASHLRNFKHLRALMSAMVEEYGGSADDDGASSSSSPRPSTSPSSGKGCIPFLGLFLRDLALTTELPTYLDPSSPSSPAHVSPSGLLVSLASPSSFSHLPSLPPSTPFAPLVNVHKFRLLAGIVGRVVTFQRLAARYAHEPTRGAYWRCLKIRCLDVGVARELSRRLEP</sequence>
<feature type="compositionally biased region" description="Low complexity" evidence="3">
    <location>
        <begin position="833"/>
        <end position="850"/>
    </location>
</feature>
<dbReference type="PANTHER" id="PTHR23113">
    <property type="entry name" value="GUANINE NUCLEOTIDE EXCHANGE FACTOR"/>
    <property type="match status" value="1"/>
</dbReference>
<dbReference type="InterPro" id="IPR001895">
    <property type="entry name" value="RASGEF_cat_dom"/>
</dbReference>
<feature type="compositionally biased region" description="Low complexity" evidence="3">
    <location>
        <begin position="866"/>
        <end position="879"/>
    </location>
</feature>
<dbReference type="GO" id="GO:0007265">
    <property type="term" value="P:Ras protein signal transduction"/>
    <property type="evidence" value="ECO:0007669"/>
    <property type="project" value="TreeGrafter"/>
</dbReference>